<evidence type="ECO:0000259" key="1">
    <source>
        <dbReference type="Pfam" id="PF07905"/>
    </source>
</evidence>
<evidence type="ECO:0000313" key="3">
    <source>
        <dbReference type="EMBL" id="MFD1814504.1"/>
    </source>
</evidence>
<sequence length="514" mass="53381">MGITLRDVLRHHLAPAEPLVLTAHESLDQDVRWVHSSEIFEIGPLLSGGELLLTTGLGLAGVDAGTRRHYIRDLADRGVAALAVELGRTFETMPAELTQAASAARLPLIALQSVVPFIDLCRTANTAIISGEVAGLRMRADLDRELHTALVAGSSTPAVLARVADALRCPVILVGHSGALVAAHGVDDDHSAWAAVDASTASVPVHARGTIVATLIAGPGSTLPTRELVAALDVAAGPVAVTLTSAGSLGGLPHRTAASLVSDLLDGRVDRHADLVSRCAAAGFRPAGRVRIVPIAVDAPTTRLASRMIGAAARTLGSTTLHAEVHATTYGLIAVPAAGDDPVASIVDALHTTRTGENSAATVVVGDPVRFDSRLLGNALDRVRRTLDVAVALRRSGTVGPEGSVTSARALAGDLTVAGLDPTARRVLVDSALAPVAAWDRDHGSELVRTLEVHLRNGCSATRCAAALHLGRQSLYQRLDRIRSLLGFDWDAETYPTLLLAAIAHRLELADAVG</sequence>
<dbReference type="Pfam" id="PF07905">
    <property type="entry name" value="PucR"/>
    <property type="match status" value="1"/>
</dbReference>
<reference evidence="4" key="1">
    <citation type="journal article" date="2019" name="Int. J. Syst. Evol. Microbiol.">
        <title>The Global Catalogue of Microorganisms (GCM) 10K type strain sequencing project: providing services to taxonomists for standard genome sequencing and annotation.</title>
        <authorList>
            <consortium name="The Broad Institute Genomics Platform"/>
            <consortium name="The Broad Institute Genome Sequencing Center for Infectious Disease"/>
            <person name="Wu L."/>
            <person name="Ma J."/>
        </authorList>
    </citation>
    <scope>NUCLEOTIDE SEQUENCE [LARGE SCALE GENOMIC DNA]</scope>
    <source>
        <strain evidence="4">DT72</strain>
    </source>
</reference>
<dbReference type="InterPro" id="IPR042070">
    <property type="entry name" value="PucR_C-HTH_sf"/>
</dbReference>
<evidence type="ECO:0000313" key="4">
    <source>
        <dbReference type="Proteomes" id="UP001597286"/>
    </source>
</evidence>
<dbReference type="Pfam" id="PF13556">
    <property type="entry name" value="HTH_30"/>
    <property type="match status" value="1"/>
</dbReference>
<comment type="caution">
    <text evidence="3">The sequence shown here is derived from an EMBL/GenBank/DDBJ whole genome shotgun (WGS) entry which is preliminary data.</text>
</comment>
<protein>
    <submittedName>
        <fullName evidence="3">PucR family transcriptional regulator ligand-binding domain-containing protein</fullName>
    </submittedName>
</protein>
<dbReference type="InterPro" id="IPR012914">
    <property type="entry name" value="PucR_dom"/>
</dbReference>
<dbReference type="Gene3D" id="1.10.10.2840">
    <property type="entry name" value="PucR C-terminal helix-turn-helix domain"/>
    <property type="match status" value="1"/>
</dbReference>
<evidence type="ECO:0000259" key="2">
    <source>
        <dbReference type="Pfam" id="PF13556"/>
    </source>
</evidence>
<dbReference type="PANTHER" id="PTHR33744">
    <property type="entry name" value="CARBOHYDRATE DIACID REGULATOR"/>
    <property type="match status" value="1"/>
</dbReference>
<gene>
    <name evidence="3" type="ORF">ACFSJG_20000</name>
</gene>
<dbReference type="EMBL" id="JBHUFB010000019">
    <property type="protein sequence ID" value="MFD1814504.1"/>
    <property type="molecule type" value="Genomic_DNA"/>
</dbReference>
<organism evidence="3 4">
    <name type="scientific">Rhodococcus gannanensis</name>
    <dbReference type="NCBI Taxonomy" id="1960308"/>
    <lineage>
        <taxon>Bacteria</taxon>
        <taxon>Bacillati</taxon>
        <taxon>Actinomycetota</taxon>
        <taxon>Actinomycetes</taxon>
        <taxon>Mycobacteriales</taxon>
        <taxon>Nocardiaceae</taxon>
        <taxon>Rhodococcus</taxon>
    </lineage>
</organism>
<keyword evidence="4" id="KW-1185">Reference proteome</keyword>
<feature type="domain" description="Purine catabolism PurC-like" evidence="1">
    <location>
        <begin position="7"/>
        <end position="128"/>
    </location>
</feature>
<dbReference type="PANTHER" id="PTHR33744:SF1">
    <property type="entry name" value="DNA-BINDING TRANSCRIPTIONAL ACTIVATOR ADER"/>
    <property type="match status" value="1"/>
</dbReference>
<proteinExistence type="predicted"/>
<dbReference type="RefSeq" id="WP_378486987.1">
    <property type="nucleotide sequence ID" value="NZ_JBHUFB010000019.1"/>
</dbReference>
<feature type="domain" description="PucR C-terminal helix-turn-helix" evidence="2">
    <location>
        <begin position="447"/>
        <end position="499"/>
    </location>
</feature>
<accession>A0ABW4P9V0</accession>
<dbReference type="Proteomes" id="UP001597286">
    <property type="component" value="Unassembled WGS sequence"/>
</dbReference>
<dbReference type="InterPro" id="IPR051448">
    <property type="entry name" value="CdaR-like_regulators"/>
</dbReference>
<name>A0ABW4P9V0_9NOCA</name>
<dbReference type="InterPro" id="IPR025736">
    <property type="entry name" value="PucR_C-HTH_dom"/>
</dbReference>